<evidence type="ECO:0000313" key="4">
    <source>
        <dbReference type="Proteomes" id="UP000484255"/>
    </source>
</evidence>
<keyword evidence="2" id="KW-0812">Transmembrane</keyword>
<feature type="transmembrane region" description="Helical" evidence="2">
    <location>
        <begin position="182"/>
        <end position="201"/>
    </location>
</feature>
<reference evidence="3 4" key="1">
    <citation type="submission" date="2020-02" db="EMBL/GenBank/DDBJ databases">
        <title>Ideonella bacterium strain TBM-1.</title>
        <authorList>
            <person name="Chen W.-M."/>
        </authorList>
    </citation>
    <scope>NUCLEOTIDE SEQUENCE [LARGE SCALE GENOMIC DNA]</scope>
    <source>
        <strain evidence="3 4">TBM-1</strain>
    </source>
</reference>
<evidence type="ECO:0000256" key="2">
    <source>
        <dbReference type="SAM" id="Phobius"/>
    </source>
</evidence>
<organism evidence="3 4">
    <name type="scientific">Ideonella livida</name>
    <dbReference type="NCBI Taxonomy" id="2707176"/>
    <lineage>
        <taxon>Bacteria</taxon>
        <taxon>Pseudomonadati</taxon>
        <taxon>Pseudomonadota</taxon>
        <taxon>Betaproteobacteria</taxon>
        <taxon>Burkholderiales</taxon>
        <taxon>Sphaerotilaceae</taxon>
        <taxon>Ideonella</taxon>
    </lineage>
</organism>
<keyword evidence="2" id="KW-1133">Transmembrane helix</keyword>
<accession>A0A7C9PKN9</accession>
<sequence>MLKLLRSPERAFTGLMWVVSLVLASFLIGLGGRVIADLPRLENPLTLQQFADGPRLAGARQAQQDLRAQADALAEEEPQARLALQAAANATRSARSSFEHWLANRRASGDPSTDPELLRRTRELDALKATERQAEQRLEAARQRQLDTQQAQARAERQEADLLAQAQGQYQRAQLWQELRVFGLRLALAGPLLAVAVWLVLRKRASPYWPLLRAVVLTAVFTFFVELVPYLPSYGGYVRYVAGIVLTALAGHWAVQRMRRWLVERAQAEQRGEAERRQALTHDDALKKMAAQLCPGCERPILTTGEVPPDFCVHCGLRLFDRCGCGTRKNVFFRYCPSCGLGASTPGAA</sequence>
<feature type="transmembrane region" description="Helical" evidence="2">
    <location>
        <begin position="12"/>
        <end position="36"/>
    </location>
</feature>
<evidence type="ECO:0000256" key="1">
    <source>
        <dbReference type="SAM" id="Coils"/>
    </source>
</evidence>
<keyword evidence="1" id="KW-0175">Coiled coil</keyword>
<comment type="caution">
    <text evidence="3">The sequence shown here is derived from an EMBL/GenBank/DDBJ whole genome shotgun (WGS) entry which is preliminary data.</text>
</comment>
<keyword evidence="2" id="KW-0472">Membrane</keyword>
<dbReference type="RefSeq" id="WP_163459605.1">
    <property type="nucleotide sequence ID" value="NZ_JAAGOH010000039.1"/>
</dbReference>
<dbReference type="AlphaFoldDB" id="A0A7C9PKN9"/>
<gene>
    <name evidence="3" type="ORF">G3A44_20475</name>
</gene>
<dbReference type="EMBL" id="JAAGOH010000039">
    <property type="protein sequence ID" value="NDY93570.1"/>
    <property type="molecule type" value="Genomic_DNA"/>
</dbReference>
<keyword evidence="4" id="KW-1185">Reference proteome</keyword>
<protein>
    <submittedName>
        <fullName evidence="3">Zinc ribbon domain-containing protein</fullName>
    </submittedName>
</protein>
<name>A0A7C9PKN9_9BURK</name>
<feature type="coiled-coil region" evidence="1">
    <location>
        <begin position="124"/>
        <end position="158"/>
    </location>
</feature>
<feature type="transmembrane region" description="Helical" evidence="2">
    <location>
        <begin position="237"/>
        <end position="255"/>
    </location>
</feature>
<evidence type="ECO:0000313" key="3">
    <source>
        <dbReference type="EMBL" id="NDY93570.1"/>
    </source>
</evidence>
<feature type="transmembrane region" description="Helical" evidence="2">
    <location>
        <begin position="208"/>
        <end position="231"/>
    </location>
</feature>
<proteinExistence type="predicted"/>
<dbReference type="Proteomes" id="UP000484255">
    <property type="component" value="Unassembled WGS sequence"/>
</dbReference>